<evidence type="ECO:0008006" key="3">
    <source>
        <dbReference type="Google" id="ProtNLM"/>
    </source>
</evidence>
<proteinExistence type="predicted"/>
<organism evidence="1 2">
    <name type="scientific">Shewanella mangrovi</name>
    <dbReference type="NCBI Taxonomy" id="1515746"/>
    <lineage>
        <taxon>Bacteria</taxon>
        <taxon>Pseudomonadati</taxon>
        <taxon>Pseudomonadota</taxon>
        <taxon>Gammaproteobacteria</taxon>
        <taxon>Alteromonadales</taxon>
        <taxon>Shewanellaceae</taxon>
        <taxon>Shewanella</taxon>
    </lineage>
</organism>
<dbReference type="eggNOG" id="ENOG5031E69">
    <property type="taxonomic scope" value="Bacteria"/>
</dbReference>
<accession>A0A094JJY6</accession>
<dbReference type="EMBL" id="JPEO01000003">
    <property type="protein sequence ID" value="KFZ38344.1"/>
    <property type="molecule type" value="Genomic_DNA"/>
</dbReference>
<keyword evidence="2" id="KW-1185">Reference proteome</keyword>
<dbReference type="AlphaFoldDB" id="A0A094JJY6"/>
<evidence type="ECO:0000313" key="1">
    <source>
        <dbReference type="EMBL" id="KFZ38344.1"/>
    </source>
</evidence>
<evidence type="ECO:0000313" key="2">
    <source>
        <dbReference type="Proteomes" id="UP000029264"/>
    </source>
</evidence>
<gene>
    <name evidence="1" type="ORF">HR45_07610</name>
</gene>
<protein>
    <recommendedName>
        <fullName evidence="3">Pilin</fullName>
    </recommendedName>
</protein>
<comment type="caution">
    <text evidence="1">The sequence shown here is derived from an EMBL/GenBank/DDBJ whole genome shotgun (WGS) entry which is preliminary data.</text>
</comment>
<dbReference type="Proteomes" id="UP000029264">
    <property type="component" value="Unassembled WGS sequence"/>
</dbReference>
<name>A0A094JJY6_9GAMM</name>
<sequence>MVLMSKREFSMKHSVFWWLAGISTILSINVYAALAPSSDDSDTPMVLSYAVQPVNQFNKALQKATQENDSWAENPTAISKRYSGAEFELIKSSQQDGKVITYNMRPSKNGHPQLLLILSLDKHAHGWTVSKAGLSWRCEDDAFYGTNNCQMQHKNAQ</sequence>
<reference evidence="1 2" key="1">
    <citation type="submission" date="2014-06" db="EMBL/GenBank/DDBJ databases">
        <title>Shewanella sp. YQH10.</title>
        <authorList>
            <person name="Liu Y."/>
            <person name="Zeng R."/>
        </authorList>
    </citation>
    <scope>NUCLEOTIDE SEQUENCE [LARGE SCALE GENOMIC DNA]</scope>
    <source>
        <strain evidence="1 2">YQH10</strain>
    </source>
</reference>